<dbReference type="InterPro" id="IPR018076">
    <property type="entry name" value="T2SS_GspF_dom"/>
</dbReference>
<dbReference type="Gene3D" id="1.20.81.30">
    <property type="entry name" value="Type II secretion system (T2SS), domain F"/>
    <property type="match status" value="1"/>
</dbReference>
<sequence length="320" mass="34479">MTRTGIFLILAPLLLAAMSAGAAILVGSRRNQRLRERISAQTTRGASLAAIADLPSIRVGRRETSPLVGRIFRVLRYHPDIPQEHVIPWVVVLLASLVVAAFAGFRAADLMGGLLAVPVALLAGLLVARAMFGWQHRRYCDAVFQQIPEALGLMVRAIRAGLPLAEALRSVTRELASPTRDEFTRVLGDMTIGRSVDVALMRVYERTGLTEFAFLAVTLGLQSQTGGSLAETLDNLADTVRKRVSLAKRAQALAGEAKVQAGLLIVLPFIAALAMSFSQPFYVSAFTENPTGQKLLMAGLGLMALGVVTIRWLIRKAGED</sequence>
<feature type="transmembrane region" description="Helical" evidence="6">
    <location>
        <begin position="86"/>
        <end position="105"/>
    </location>
</feature>
<feature type="domain" description="Type II secretion system protein GspF" evidence="7">
    <location>
        <begin position="151"/>
        <end position="275"/>
    </location>
</feature>
<dbReference type="EMBL" id="CP137852">
    <property type="protein sequence ID" value="WPB83912.1"/>
    <property type="molecule type" value="Genomic_DNA"/>
</dbReference>
<evidence type="ECO:0000256" key="2">
    <source>
        <dbReference type="ARBA" id="ARBA00022475"/>
    </source>
</evidence>
<dbReference type="Proteomes" id="UP001305521">
    <property type="component" value="Chromosome"/>
</dbReference>
<evidence type="ECO:0000256" key="6">
    <source>
        <dbReference type="SAM" id="Phobius"/>
    </source>
</evidence>
<organism evidence="8 9">
    <name type="scientific">Sediminicoccus rosea</name>
    <dbReference type="NCBI Taxonomy" id="1225128"/>
    <lineage>
        <taxon>Bacteria</taxon>
        <taxon>Pseudomonadati</taxon>
        <taxon>Pseudomonadota</taxon>
        <taxon>Alphaproteobacteria</taxon>
        <taxon>Acetobacterales</taxon>
        <taxon>Roseomonadaceae</taxon>
        <taxon>Sediminicoccus</taxon>
    </lineage>
</organism>
<keyword evidence="2" id="KW-1003">Cell membrane</keyword>
<evidence type="ECO:0000256" key="1">
    <source>
        <dbReference type="ARBA" id="ARBA00004651"/>
    </source>
</evidence>
<protein>
    <submittedName>
        <fullName evidence="8">Type II secretion system F family protein</fullName>
    </submittedName>
</protein>
<keyword evidence="4 6" id="KW-1133">Transmembrane helix</keyword>
<feature type="transmembrane region" description="Helical" evidence="6">
    <location>
        <begin position="111"/>
        <end position="128"/>
    </location>
</feature>
<proteinExistence type="predicted"/>
<dbReference type="PANTHER" id="PTHR35007">
    <property type="entry name" value="INTEGRAL MEMBRANE PROTEIN-RELATED"/>
    <property type="match status" value="1"/>
</dbReference>
<comment type="subcellular location">
    <subcellularLocation>
        <location evidence="1">Cell membrane</location>
        <topology evidence="1">Multi-pass membrane protein</topology>
    </subcellularLocation>
</comment>
<reference evidence="8 9" key="1">
    <citation type="submission" date="2023-11" db="EMBL/GenBank/DDBJ databases">
        <title>Arctic aerobic anoxygenic photoheterotroph Sediminicoccus rosea KRV36 adapts its photosynthesis to long days of polar summer.</title>
        <authorList>
            <person name="Tomasch J."/>
            <person name="Kopejtka K."/>
            <person name="Bily T."/>
            <person name="Gardiner A.T."/>
            <person name="Gardian Z."/>
            <person name="Shivaramu S."/>
            <person name="Koblizek M."/>
            <person name="Engelhardt F."/>
            <person name="Kaftan D."/>
        </authorList>
    </citation>
    <scope>NUCLEOTIDE SEQUENCE [LARGE SCALE GENOMIC DNA]</scope>
    <source>
        <strain evidence="8 9">R-30</strain>
    </source>
</reference>
<gene>
    <name evidence="8" type="ORF">R9Z33_17565</name>
</gene>
<feature type="transmembrane region" description="Helical" evidence="6">
    <location>
        <begin position="295"/>
        <end position="314"/>
    </location>
</feature>
<dbReference type="PANTHER" id="PTHR35007:SF1">
    <property type="entry name" value="PILUS ASSEMBLY PROTEIN"/>
    <property type="match status" value="1"/>
</dbReference>
<evidence type="ECO:0000313" key="9">
    <source>
        <dbReference type="Proteomes" id="UP001305521"/>
    </source>
</evidence>
<evidence type="ECO:0000256" key="5">
    <source>
        <dbReference type="ARBA" id="ARBA00023136"/>
    </source>
</evidence>
<dbReference type="RefSeq" id="WP_318647869.1">
    <property type="nucleotide sequence ID" value="NZ_CP137852.1"/>
</dbReference>
<keyword evidence="9" id="KW-1185">Reference proteome</keyword>
<evidence type="ECO:0000313" key="8">
    <source>
        <dbReference type="EMBL" id="WPB83912.1"/>
    </source>
</evidence>
<keyword evidence="5 6" id="KW-0472">Membrane</keyword>
<evidence type="ECO:0000256" key="4">
    <source>
        <dbReference type="ARBA" id="ARBA00022989"/>
    </source>
</evidence>
<evidence type="ECO:0000259" key="7">
    <source>
        <dbReference type="Pfam" id="PF00482"/>
    </source>
</evidence>
<feature type="transmembrane region" description="Helical" evidence="6">
    <location>
        <begin position="261"/>
        <end position="283"/>
    </location>
</feature>
<evidence type="ECO:0000256" key="3">
    <source>
        <dbReference type="ARBA" id="ARBA00022692"/>
    </source>
</evidence>
<dbReference type="Pfam" id="PF00482">
    <property type="entry name" value="T2SSF"/>
    <property type="match status" value="1"/>
</dbReference>
<dbReference type="InterPro" id="IPR042094">
    <property type="entry name" value="T2SS_GspF_sf"/>
</dbReference>
<keyword evidence="3 6" id="KW-0812">Transmembrane</keyword>
<accession>A0ABZ0PE73</accession>
<name>A0ABZ0PE73_9PROT</name>
<feature type="transmembrane region" description="Helical" evidence="6">
    <location>
        <begin position="6"/>
        <end position="27"/>
    </location>
</feature>